<dbReference type="AlphaFoldDB" id="A0A4Q2D746"/>
<gene>
    <name evidence="1" type="ORF">EST38_g10541</name>
</gene>
<reference evidence="1 2" key="1">
    <citation type="submission" date="2019-01" db="EMBL/GenBank/DDBJ databases">
        <title>Draft genome sequence of Psathyrella aberdarensis IHI B618.</title>
        <authorList>
            <person name="Buettner E."/>
            <person name="Kellner H."/>
        </authorList>
    </citation>
    <scope>NUCLEOTIDE SEQUENCE [LARGE SCALE GENOMIC DNA]</scope>
    <source>
        <strain evidence="1 2">IHI B618</strain>
    </source>
</reference>
<evidence type="ECO:0000313" key="1">
    <source>
        <dbReference type="EMBL" id="RXW15313.1"/>
    </source>
</evidence>
<dbReference type="OrthoDB" id="10365603at2759"/>
<protein>
    <submittedName>
        <fullName evidence="1">Uncharacterized protein</fullName>
    </submittedName>
</protein>
<dbReference type="Proteomes" id="UP000290288">
    <property type="component" value="Unassembled WGS sequence"/>
</dbReference>
<name>A0A4Q2D746_9AGAR</name>
<comment type="caution">
    <text evidence="1">The sequence shown here is derived from an EMBL/GenBank/DDBJ whole genome shotgun (WGS) entry which is preliminary data.</text>
</comment>
<proteinExistence type="predicted"/>
<accession>A0A4Q2D746</accession>
<evidence type="ECO:0000313" key="2">
    <source>
        <dbReference type="Proteomes" id="UP000290288"/>
    </source>
</evidence>
<organism evidence="1 2">
    <name type="scientific">Candolleomyces aberdarensis</name>
    <dbReference type="NCBI Taxonomy" id="2316362"/>
    <lineage>
        <taxon>Eukaryota</taxon>
        <taxon>Fungi</taxon>
        <taxon>Dikarya</taxon>
        <taxon>Basidiomycota</taxon>
        <taxon>Agaricomycotina</taxon>
        <taxon>Agaricomycetes</taxon>
        <taxon>Agaricomycetidae</taxon>
        <taxon>Agaricales</taxon>
        <taxon>Agaricineae</taxon>
        <taxon>Psathyrellaceae</taxon>
        <taxon>Candolleomyces</taxon>
    </lineage>
</organism>
<sequence length="203" mass="22880">MTTIGPAIPLKDQVFNRVGDISREINNTLEQAARIAIKSGNNEQLALFRARFNSLRNASKDVAFEIVTVLKRYKGVALTVWEIASPDARATVNEELKYFVDERYSQSTRTIIEAFLNLRRDFEQFIAGVSSGDLKEQLRVLVQKVNELTDIWNAVFKETGEFREIIATAVEALTNMRLKKIVQIANQKADVIGVSLETYIAAI</sequence>
<dbReference type="EMBL" id="SDEE01000567">
    <property type="protein sequence ID" value="RXW15313.1"/>
    <property type="molecule type" value="Genomic_DNA"/>
</dbReference>
<keyword evidence="2" id="KW-1185">Reference proteome</keyword>